<dbReference type="PROSITE" id="PS50994">
    <property type="entry name" value="INTEGRASE"/>
    <property type="match status" value="1"/>
</dbReference>
<protein>
    <recommendedName>
        <fullName evidence="19">Gypsy retrotransposon integrase-like protein 1</fullName>
        <ecNumber evidence="3">3.1.26.4</ecNumber>
    </recommendedName>
</protein>
<sequence>MDLFSRRALQWADGLWTSKSPALATITSFFTHFKQVFGTALTNLSVHDELIHLCQGDLSIHDYTLRFRSLAATSGWNEIALLAAYRKGLHPEIRRQMVIYDDNSNIETFVQKAIHVSQHLSACSAPTNQFPVRTESTVSQNALDEPMITDHYHLHSSERQRRLKRGLCLYCGGADHIIAACPIRPPKTMVSAVRLTPNTSHIPHFIAQLKINRHFFPVSVLVDSGAAGNFVSSHFVDRHNLRTVPSETSYQITTIQGTPLGNGKITRRTPTWELTVHRQHKEKLTFLILPNSIVDVILGRPWLAHHQPHMDWKTGKVLEWNESCQHRCLQKEGERLPLQSTTIESPNTTITVTIPPAYHTYHDVFSKEKATSLPPHRPWDCSIDLLPGTKLPHGRIYPLSKPEQEAMKQYIDEALHQGFIRPSTSPAASSFFFVAKKDGGLRPCIDYRVLNEATVKFAYPLPLVPAALEELREACIFSKLDLRSAYNLIRIREGDEWKTAFVTPTGHYEYRVMPYGLANSPSVFQNFMNEIFRDYLHQFVIVYIDDILIYSRNVEEHQNHVCKVLNRLRQHQLYLKTEKCEFHVTTVSFLGYVISAEGVKMEPGKVDAVKKWPSPSTIKELQRFLGFANFYRRFIKNYSLCASPLTSLLKGGKKKLDWSQPAQEAFERLKEKFTTAPILSHPNPELPFTVEVDAADQGVGAVLSQWSGEPRTLHPCAYFSRKLSPAEQNYGIGDRELLAIKLALEEWRHWLEGAHHPFTVITDHKNLQYLRDAKRLNARQARWSLFFARFRFSITYQPGSKNVKADALSRMYSPDSAIIPPDPILPPSVTVAPILWRFEDELRDAILEEPAPPGVPEGLKYVPTRLRLQLLEGTHTSPGSGHPGSRRTLSLLRQRFWWPRMDRDVHRFIQGCSVCAVTTTPRRLPEGKLQPLPIPRRPWTHLGVDFATDLPSSNGFTTILVVVDRFSKACKFIPLKGLPTAMETAESLFQNVFRNFGLPEDIVSDRGPQFISRVWRGFFSLLGTAISLSSGYHPQTNGQTERKIQELSRYLRTYCAQHQETWSQYLPWAEYAQNSLRQSTTGLTPFQCVLGYQPALFPWNGESSEVPAVDHWFRESERVWDSAHVHLQQAVRRHTEAANRRRLPAPTYQPGDRVWLSTRDIRLRLPSRKLSPRYIGPFTIHSQINPVTYRLDLPAHYRIAPTFHVSLLKPYLPSVVPSSTDPEPDPPPEQPEIQGDHIFQVRAILDSRRRAGRLQYLVDWEGFGPEERSWIPHADILDPSLLEDFHHQNPDRPGPRGRGRPRRRIRVSGATRGEGGTVTSQLNPALSPRSLSTSTREPSPEY</sequence>
<evidence type="ECO:0000256" key="2">
    <source>
        <dbReference type="ARBA" id="ARBA00010879"/>
    </source>
</evidence>
<evidence type="ECO:0000256" key="11">
    <source>
        <dbReference type="ARBA" id="ARBA00022801"/>
    </source>
</evidence>
<evidence type="ECO:0000256" key="9">
    <source>
        <dbReference type="ARBA" id="ARBA00022750"/>
    </source>
</evidence>
<dbReference type="Pfam" id="PF00665">
    <property type="entry name" value="rve"/>
    <property type="match status" value="1"/>
</dbReference>
<dbReference type="Pfam" id="PF00385">
    <property type="entry name" value="Chromo"/>
    <property type="match status" value="1"/>
</dbReference>
<evidence type="ECO:0000256" key="15">
    <source>
        <dbReference type="ARBA" id="ARBA00022932"/>
    </source>
</evidence>
<evidence type="ECO:0000256" key="17">
    <source>
        <dbReference type="ARBA" id="ARBA00023172"/>
    </source>
</evidence>
<dbReference type="Gene3D" id="1.10.340.70">
    <property type="match status" value="1"/>
</dbReference>
<dbReference type="Gene3D" id="2.40.50.40">
    <property type="match status" value="1"/>
</dbReference>
<dbReference type="InterPro" id="IPR005162">
    <property type="entry name" value="Retrotrans_gag_dom"/>
</dbReference>
<accession>A0ABR3L836</accession>
<keyword evidence="9" id="KW-0064">Aspartyl protease</keyword>
<gene>
    <name evidence="24" type="ORF">QQF64_022412</name>
</gene>
<feature type="domain" description="Integrase catalytic" evidence="23">
    <location>
        <begin position="934"/>
        <end position="1093"/>
    </location>
</feature>
<evidence type="ECO:0000256" key="18">
    <source>
        <dbReference type="ARBA" id="ARBA00023268"/>
    </source>
</evidence>
<dbReference type="EMBL" id="JAYMGO010000024">
    <property type="protein sequence ID" value="KAL1249094.1"/>
    <property type="molecule type" value="Genomic_DNA"/>
</dbReference>
<organism evidence="24 25">
    <name type="scientific">Cirrhinus molitorella</name>
    <name type="common">mud carp</name>
    <dbReference type="NCBI Taxonomy" id="172907"/>
    <lineage>
        <taxon>Eukaryota</taxon>
        <taxon>Metazoa</taxon>
        <taxon>Chordata</taxon>
        <taxon>Craniata</taxon>
        <taxon>Vertebrata</taxon>
        <taxon>Euteleostomi</taxon>
        <taxon>Actinopterygii</taxon>
        <taxon>Neopterygii</taxon>
        <taxon>Teleostei</taxon>
        <taxon>Ostariophysi</taxon>
        <taxon>Cypriniformes</taxon>
        <taxon>Cyprinidae</taxon>
        <taxon>Labeoninae</taxon>
        <taxon>Labeonini</taxon>
        <taxon>Cirrhinus</taxon>
    </lineage>
</organism>
<dbReference type="PROSITE" id="PS50013">
    <property type="entry name" value="CHROMO_2"/>
    <property type="match status" value="1"/>
</dbReference>
<keyword evidence="7" id="KW-0540">Nuclease</keyword>
<evidence type="ECO:0000256" key="13">
    <source>
        <dbReference type="ARBA" id="ARBA00022908"/>
    </source>
</evidence>
<evidence type="ECO:0000259" key="23">
    <source>
        <dbReference type="PROSITE" id="PS50994"/>
    </source>
</evidence>
<dbReference type="InterPro" id="IPR043502">
    <property type="entry name" value="DNA/RNA_pol_sf"/>
</dbReference>
<dbReference type="InterPro" id="IPR056924">
    <property type="entry name" value="SH3_Tf2-1"/>
</dbReference>
<evidence type="ECO:0000256" key="6">
    <source>
        <dbReference type="ARBA" id="ARBA00022695"/>
    </source>
</evidence>
<dbReference type="CDD" id="cd09274">
    <property type="entry name" value="RNase_HI_RT_Ty3"/>
    <property type="match status" value="1"/>
</dbReference>
<dbReference type="Pfam" id="PF08284">
    <property type="entry name" value="RVP_2"/>
    <property type="match status" value="1"/>
</dbReference>
<dbReference type="SUPFAM" id="SSF50630">
    <property type="entry name" value="Acid proteases"/>
    <property type="match status" value="1"/>
</dbReference>
<evidence type="ECO:0000259" key="22">
    <source>
        <dbReference type="PROSITE" id="PS50878"/>
    </source>
</evidence>
<dbReference type="InterPro" id="IPR000477">
    <property type="entry name" value="RT_dom"/>
</dbReference>
<evidence type="ECO:0000256" key="7">
    <source>
        <dbReference type="ARBA" id="ARBA00022722"/>
    </source>
</evidence>
<feature type="compositionally biased region" description="Basic residues" evidence="20">
    <location>
        <begin position="1295"/>
        <end position="1306"/>
    </location>
</feature>
<keyword evidence="14" id="KW-0695">RNA-directed DNA polymerase</keyword>
<dbReference type="Gene3D" id="3.30.420.10">
    <property type="entry name" value="Ribonuclease H-like superfamily/Ribonuclease H"/>
    <property type="match status" value="1"/>
</dbReference>
<feature type="domain" description="Chromo" evidence="21">
    <location>
        <begin position="1239"/>
        <end position="1297"/>
    </location>
</feature>
<keyword evidence="16" id="KW-0238">DNA-binding</keyword>
<dbReference type="EC" id="3.1.26.4" evidence="3"/>
<comment type="subcellular location">
    <subcellularLocation>
        <location evidence="1">Nucleus</location>
    </subcellularLocation>
</comment>
<evidence type="ECO:0000313" key="25">
    <source>
        <dbReference type="Proteomes" id="UP001558613"/>
    </source>
</evidence>
<dbReference type="SMART" id="SM00298">
    <property type="entry name" value="CHROMO"/>
    <property type="match status" value="1"/>
</dbReference>
<dbReference type="Pfam" id="PF03732">
    <property type="entry name" value="Retrotrans_gag"/>
    <property type="match status" value="1"/>
</dbReference>
<dbReference type="InterPro" id="IPR012337">
    <property type="entry name" value="RNaseH-like_sf"/>
</dbReference>
<evidence type="ECO:0000256" key="19">
    <source>
        <dbReference type="ARBA" id="ARBA00039658"/>
    </source>
</evidence>
<dbReference type="InterPro" id="IPR043128">
    <property type="entry name" value="Rev_trsase/Diguanyl_cyclase"/>
</dbReference>
<comment type="similarity">
    <text evidence="2">Belongs to the beta type-B retroviral polymerase family. HERV class-II K(HML-2) pol subfamily.</text>
</comment>
<evidence type="ECO:0000256" key="16">
    <source>
        <dbReference type="ARBA" id="ARBA00023125"/>
    </source>
</evidence>
<dbReference type="InterPro" id="IPR023780">
    <property type="entry name" value="Chromo_domain"/>
</dbReference>
<dbReference type="PANTHER" id="PTHR37984:SF5">
    <property type="entry name" value="PROTEIN NYNRIN-LIKE"/>
    <property type="match status" value="1"/>
</dbReference>
<feature type="region of interest" description="Disordered" evidence="20">
    <location>
        <begin position="1216"/>
        <end position="1235"/>
    </location>
</feature>
<evidence type="ECO:0000256" key="5">
    <source>
        <dbReference type="ARBA" id="ARBA00022679"/>
    </source>
</evidence>
<dbReference type="InterPro" id="IPR000953">
    <property type="entry name" value="Chromo/chromo_shadow_dom"/>
</dbReference>
<keyword evidence="10" id="KW-0255">Endonuclease</keyword>
<dbReference type="Gene3D" id="2.40.70.10">
    <property type="entry name" value="Acid Proteases"/>
    <property type="match status" value="1"/>
</dbReference>
<keyword evidence="25" id="KW-1185">Reference proteome</keyword>
<evidence type="ECO:0000256" key="4">
    <source>
        <dbReference type="ARBA" id="ARBA00022670"/>
    </source>
</evidence>
<keyword evidence="11" id="KW-0378">Hydrolase</keyword>
<dbReference type="SUPFAM" id="SSF56672">
    <property type="entry name" value="DNA/RNA polymerases"/>
    <property type="match status" value="1"/>
</dbReference>
<evidence type="ECO:0000256" key="20">
    <source>
        <dbReference type="SAM" id="MobiDB-lite"/>
    </source>
</evidence>
<dbReference type="CDD" id="cd00303">
    <property type="entry name" value="retropepsin_like"/>
    <property type="match status" value="1"/>
</dbReference>
<evidence type="ECO:0000256" key="8">
    <source>
        <dbReference type="ARBA" id="ARBA00022723"/>
    </source>
</evidence>
<comment type="caution">
    <text evidence="24">The sequence shown here is derived from an EMBL/GenBank/DDBJ whole genome shotgun (WGS) entry which is preliminary data.</text>
</comment>
<feature type="region of interest" description="Disordered" evidence="20">
    <location>
        <begin position="1283"/>
        <end position="1342"/>
    </location>
</feature>
<dbReference type="SUPFAM" id="SSF53098">
    <property type="entry name" value="Ribonuclease H-like"/>
    <property type="match status" value="1"/>
</dbReference>
<evidence type="ECO:0000313" key="24">
    <source>
        <dbReference type="EMBL" id="KAL1249094.1"/>
    </source>
</evidence>
<dbReference type="InterPro" id="IPR041588">
    <property type="entry name" value="Integrase_H2C2"/>
</dbReference>
<dbReference type="InterPro" id="IPR001584">
    <property type="entry name" value="Integrase_cat-core"/>
</dbReference>
<dbReference type="InterPro" id="IPR050951">
    <property type="entry name" value="Retrovirus_Pol_polyprotein"/>
</dbReference>
<keyword evidence="5" id="KW-0808">Transferase</keyword>
<keyword evidence="13" id="KW-0229">DNA integration</keyword>
<keyword evidence="18" id="KW-0511">Multifunctional enzyme</keyword>
<keyword evidence="12" id="KW-0460">Magnesium</keyword>
<reference evidence="24 25" key="1">
    <citation type="submission" date="2023-09" db="EMBL/GenBank/DDBJ databases">
        <authorList>
            <person name="Wang M."/>
        </authorList>
    </citation>
    <scope>NUCLEOTIDE SEQUENCE [LARGE SCALE GENOMIC DNA]</scope>
    <source>
        <strain evidence="24">GT-2023</strain>
        <tissue evidence="24">Liver</tissue>
    </source>
</reference>
<dbReference type="PROSITE" id="PS50878">
    <property type="entry name" value="RT_POL"/>
    <property type="match status" value="1"/>
</dbReference>
<dbReference type="SUPFAM" id="SSF54160">
    <property type="entry name" value="Chromo domain-like"/>
    <property type="match status" value="1"/>
</dbReference>
<dbReference type="InterPro" id="IPR021109">
    <property type="entry name" value="Peptidase_aspartic_dom_sf"/>
</dbReference>
<evidence type="ECO:0000259" key="21">
    <source>
        <dbReference type="PROSITE" id="PS50013"/>
    </source>
</evidence>
<evidence type="ECO:0000256" key="14">
    <source>
        <dbReference type="ARBA" id="ARBA00022918"/>
    </source>
</evidence>
<name>A0ABR3L836_9TELE</name>
<dbReference type="Pfam" id="PF17921">
    <property type="entry name" value="Integrase_H2C2"/>
    <property type="match status" value="1"/>
</dbReference>
<evidence type="ECO:0000256" key="12">
    <source>
        <dbReference type="ARBA" id="ARBA00022842"/>
    </source>
</evidence>
<dbReference type="Pfam" id="PF24626">
    <property type="entry name" value="SH3_Tf2-1"/>
    <property type="match status" value="1"/>
</dbReference>
<dbReference type="CDD" id="cd01647">
    <property type="entry name" value="RT_LTR"/>
    <property type="match status" value="1"/>
</dbReference>
<evidence type="ECO:0000256" key="10">
    <source>
        <dbReference type="ARBA" id="ARBA00022759"/>
    </source>
</evidence>
<dbReference type="Proteomes" id="UP001558613">
    <property type="component" value="Unassembled WGS sequence"/>
</dbReference>
<proteinExistence type="inferred from homology"/>
<dbReference type="Gene3D" id="3.30.70.270">
    <property type="match status" value="2"/>
</dbReference>
<feature type="compositionally biased region" description="Polar residues" evidence="20">
    <location>
        <begin position="1317"/>
        <end position="1342"/>
    </location>
</feature>
<dbReference type="PANTHER" id="PTHR37984">
    <property type="entry name" value="PROTEIN CBG26694"/>
    <property type="match status" value="1"/>
</dbReference>
<keyword evidence="6" id="KW-0548">Nucleotidyltransferase</keyword>
<dbReference type="Pfam" id="PF00078">
    <property type="entry name" value="RVT_1"/>
    <property type="match status" value="1"/>
</dbReference>
<dbReference type="Pfam" id="PF17919">
    <property type="entry name" value="RT_RNaseH_2"/>
    <property type="match status" value="1"/>
</dbReference>
<feature type="domain" description="Reverse transcriptase" evidence="22">
    <location>
        <begin position="415"/>
        <end position="594"/>
    </location>
</feature>
<feature type="compositionally biased region" description="Basic and acidic residues" evidence="20">
    <location>
        <begin position="1283"/>
        <end position="1294"/>
    </location>
</feature>
<dbReference type="InterPro" id="IPR041577">
    <property type="entry name" value="RT_RNaseH_2"/>
</dbReference>
<dbReference type="InterPro" id="IPR036397">
    <property type="entry name" value="RNaseH_sf"/>
</dbReference>
<evidence type="ECO:0000256" key="1">
    <source>
        <dbReference type="ARBA" id="ARBA00004123"/>
    </source>
</evidence>
<dbReference type="Gene3D" id="3.10.10.10">
    <property type="entry name" value="HIV Type 1 Reverse Transcriptase, subunit A, domain 1"/>
    <property type="match status" value="1"/>
</dbReference>
<keyword evidence="4" id="KW-0645">Protease</keyword>
<dbReference type="InterPro" id="IPR016197">
    <property type="entry name" value="Chromo-like_dom_sf"/>
</dbReference>
<keyword evidence="15" id="KW-0239">DNA-directed DNA polymerase</keyword>
<keyword evidence="8" id="KW-0479">Metal-binding</keyword>
<evidence type="ECO:0000256" key="3">
    <source>
        <dbReference type="ARBA" id="ARBA00012180"/>
    </source>
</evidence>
<keyword evidence="17" id="KW-0233">DNA recombination</keyword>